<dbReference type="Pfam" id="PF00126">
    <property type="entry name" value="HTH_1"/>
    <property type="match status" value="1"/>
</dbReference>
<feature type="domain" description="HTH lysR-type" evidence="5">
    <location>
        <begin position="4"/>
        <end position="61"/>
    </location>
</feature>
<dbReference type="Pfam" id="PF03466">
    <property type="entry name" value="LysR_substrate"/>
    <property type="match status" value="1"/>
</dbReference>
<keyword evidence="2" id="KW-0805">Transcription regulation</keyword>
<comment type="caution">
    <text evidence="6">The sequence shown here is derived from an EMBL/GenBank/DDBJ whole genome shotgun (WGS) entry which is preliminary data.</text>
</comment>
<dbReference type="Proteomes" id="UP000563426">
    <property type="component" value="Unassembled WGS sequence"/>
</dbReference>
<proteinExistence type="inferred from homology"/>
<keyword evidence="3" id="KW-0238">DNA-binding</keyword>
<dbReference type="InterPro" id="IPR036388">
    <property type="entry name" value="WH-like_DNA-bd_sf"/>
</dbReference>
<evidence type="ECO:0000313" key="7">
    <source>
        <dbReference type="Proteomes" id="UP000563426"/>
    </source>
</evidence>
<dbReference type="InterPro" id="IPR058163">
    <property type="entry name" value="LysR-type_TF_proteobact-type"/>
</dbReference>
<dbReference type="GO" id="GO:0003700">
    <property type="term" value="F:DNA-binding transcription factor activity"/>
    <property type="evidence" value="ECO:0007669"/>
    <property type="project" value="InterPro"/>
</dbReference>
<dbReference type="Gene3D" id="3.40.190.290">
    <property type="match status" value="1"/>
</dbReference>
<evidence type="ECO:0000256" key="4">
    <source>
        <dbReference type="ARBA" id="ARBA00023163"/>
    </source>
</evidence>
<dbReference type="Gene3D" id="1.10.10.10">
    <property type="entry name" value="Winged helix-like DNA-binding domain superfamily/Winged helix DNA-binding domain"/>
    <property type="match status" value="1"/>
</dbReference>
<dbReference type="InterPro" id="IPR036390">
    <property type="entry name" value="WH_DNA-bd_sf"/>
</dbReference>
<evidence type="ECO:0000256" key="3">
    <source>
        <dbReference type="ARBA" id="ARBA00023125"/>
    </source>
</evidence>
<dbReference type="PANTHER" id="PTHR30537">
    <property type="entry name" value="HTH-TYPE TRANSCRIPTIONAL REGULATOR"/>
    <property type="match status" value="1"/>
</dbReference>
<evidence type="ECO:0000256" key="2">
    <source>
        <dbReference type="ARBA" id="ARBA00023015"/>
    </source>
</evidence>
<reference evidence="6 7" key="1">
    <citation type="submission" date="2020-05" db="EMBL/GenBank/DDBJ databases">
        <authorList>
            <person name="Whitworth D."/>
        </authorList>
    </citation>
    <scope>NUCLEOTIDE SEQUENCE [LARGE SCALE GENOMIC DNA]</scope>
    <source>
        <strain evidence="6 7">AB043B</strain>
    </source>
</reference>
<gene>
    <name evidence="6" type="ORF">HMI49_08550</name>
</gene>
<keyword evidence="7" id="KW-1185">Reference proteome</keyword>
<evidence type="ECO:0000313" key="6">
    <source>
        <dbReference type="EMBL" id="NOK33241.1"/>
    </source>
</evidence>
<dbReference type="SUPFAM" id="SSF53850">
    <property type="entry name" value="Periplasmic binding protein-like II"/>
    <property type="match status" value="1"/>
</dbReference>
<dbReference type="GO" id="GO:0043565">
    <property type="term" value="F:sequence-specific DNA binding"/>
    <property type="evidence" value="ECO:0007669"/>
    <property type="project" value="TreeGrafter"/>
</dbReference>
<dbReference type="InterPro" id="IPR005119">
    <property type="entry name" value="LysR_subst-bd"/>
</dbReference>
<dbReference type="RefSeq" id="WP_171433875.1">
    <property type="nucleotide sequence ID" value="NZ_JABFJV010000033.1"/>
</dbReference>
<protein>
    <submittedName>
        <fullName evidence="6">LysR family transcriptional regulator</fullName>
    </submittedName>
</protein>
<dbReference type="InterPro" id="IPR000847">
    <property type="entry name" value="LysR_HTH_N"/>
</dbReference>
<dbReference type="SUPFAM" id="SSF46785">
    <property type="entry name" value="Winged helix' DNA-binding domain"/>
    <property type="match status" value="1"/>
</dbReference>
<dbReference type="PRINTS" id="PR00039">
    <property type="entry name" value="HTHLYSR"/>
</dbReference>
<keyword evidence="4" id="KW-0804">Transcription</keyword>
<dbReference type="FunFam" id="1.10.10.10:FF:000001">
    <property type="entry name" value="LysR family transcriptional regulator"/>
    <property type="match status" value="1"/>
</dbReference>
<dbReference type="GO" id="GO:0006351">
    <property type="term" value="P:DNA-templated transcription"/>
    <property type="evidence" value="ECO:0007669"/>
    <property type="project" value="TreeGrafter"/>
</dbReference>
<evidence type="ECO:0000256" key="1">
    <source>
        <dbReference type="ARBA" id="ARBA00009437"/>
    </source>
</evidence>
<dbReference type="PROSITE" id="PS50931">
    <property type="entry name" value="HTH_LYSR"/>
    <property type="match status" value="1"/>
</dbReference>
<comment type="similarity">
    <text evidence="1">Belongs to the LysR transcriptional regulatory family.</text>
</comment>
<dbReference type="AlphaFoldDB" id="A0A7Y4KGG5"/>
<name>A0A7Y4KGG5_9BACT</name>
<organism evidence="6 7">
    <name type="scientific">Corallococcus exercitus</name>
    <dbReference type="NCBI Taxonomy" id="2316736"/>
    <lineage>
        <taxon>Bacteria</taxon>
        <taxon>Pseudomonadati</taxon>
        <taxon>Myxococcota</taxon>
        <taxon>Myxococcia</taxon>
        <taxon>Myxococcales</taxon>
        <taxon>Cystobacterineae</taxon>
        <taxon>Myxococcaceae</taxon>
        <taxon>Corallococcus</taxon>
    </lineage>
</organism>
<evidence type="ECO:0000259" key="5">
    <source>
        <dbReference type="PROSITE" id="PS50931"/>
    </source>
</evidence>
<accession>A0A7Y4KGG5</accession>
<dbReference type="PANTHER" id="PTHR30537:SF1">
    <property type="entry name" value="HTH-TYPE TRANSCRIPTIONAL REGULATOR PGRR"/>
    <property type="match status" value="1"/>
</dbReference>
<dbReference type="EMBL" id="JABFJV010000033">
    <property type="protein sequence ID" value="NOK33241.1"/>
    <property type="molecule type" value="Genomic_DNA"/>
</dbReference>
<sequence length="310" mass="34587">MKTLPFAQLQAFLAVARARSFSGAARELGVSRSAVSQNVRQLEEELRVVLVARTTRSVSLTEPGKRLVESAGPAVAQTRAALAEVSAKPGEVVGRVRLTVPPSAFNFVIKPVLPKFRERHPRIEVEFVFEDRRVDIVAEGFDAGIRLSEFVERDMVSVRLTDSFRFIVVGAPGYLEKHGTPQRPEDLLHHECLTFRSATTGSLYAWELERGSKTWRVPVRGGVVTNDGLFCMDWAEQGLGLAYVSEPLVTEQLRTGRLRRVLEPYAASVPGFYLYYPSRAQRSAPLQLFIETIREFAAQQLSSSRTKGPR</sequence>
<dbReference type="CDD" id="cd08474">
    <property type="entry name" value="PBP2_CrgA_like_5"/>
    <property type="match status" value="1"/>
</dbReference>